<dbReference type="Proteomes" id="UP000481807">
    <property type="component" value="Unassembled WGS sequence"/>
</dbReference>
<keyword evidence="7" id="KW-1185">Reference proteome</keyword>
<keyword evidence="1" id="KW-0812">Transmembrane</keyword>
<evidence type="ECO:0000313" key="2">
    <source>
        <dbReference type="EMBL" id="MCG6225788.1"/>
    </source>
</evidence>
<feature type="transmembrane region" description="Helical" evidence="1">
    <location>
        <begin position="32"/>
        <end position="51"/>
    </location>
</feature>
<evidence type="ECO:0000313" key="3">
    <source>
        <dbReference type="EMBL" id="NBH29529.1"/>
    </source>
</evidence>
<dbReference type="Proteomes" id="UP000814367">
    <property type="component" value="Unassembled WGS sequence"/>
</dbReference>
<dbReference type="AlphaFoldDB" id="A0A364UTX3"/>
<dbReference type="RefSeq" id="WP_015365031.1">
    <property type="nucleotide sequence ID" value="NZ_CP038242.1"/>
</dbReference>
<evidence type="ECO:0000313" key="4">
    <source>
        <dbReference type="EMBL" id="RGM32636.1"/>
    </source>
</evidence>
<protein>
    <submittedName>
        <fullName evidence="4">Uncharacterized protein</fullName>
    </submittedName>
</protein>
<dbReference type="EMBL" id="QXWP01000001">
    <property type="protein sequence ID" value="NBH29529.1"/>
    <property type="molecule type" value="Genomic_DNA"/>
</dbReference>
<reference evidence="4 5" key="1">
    <citation type="submission" date="2018-08" db="EMBL/GenBank/DDBJ databases">
        <title>A genome reference for cultivated species of the human gut microbiota.</title>
        <authorList>
            <person name="Zou Y."/>
            <person name="Xue W."/>
            <person name="Luo G."/>
        </authorList>
    </citation>
    <scope>NUCLEOTIDE SEQUENCE [LARGE SCALE GENOMIC DNA]</scope>
    <source>
        <strain evidence="4 5">OM08-17AT</strain>
    </source>
</reference>
<dbReference type="EMBL" id="JAANHJ010000001">
    <property type="protein sequence ID" value="MCG6225788.1"/>
    <property type="molecule type" value="Genomic_DNA"/>
</dbReference>
<name>A0A364UTX3_STAWA</name>
<dbReference type="Proteomes" id="UP000261016">
    <property type="component" value="Unassembled WGS sequence"/>
</dbReference>
<accession>A0A364UTX3</accession>
<proteinExistence type="predicted"/>
<feature type="transmembrane region" description="Helical" evidence="1">
    <location>
        <begin position="7"/>
        <end position="26"/>
    </location>
</feature>
<dbReference type="EMBL" id="QSTD01000001">
    <property type="protein sequence ID" value="RGM32636.1"/>
    <property type="molecule type" value="Genomic_DNA"/>
</dbReference>
<evidence type="ECO:0000313" key="7">
    <source>
        <dbReference type="Proteomes" id="UP000814367"/>
    </source>
</evidence>
<gene>
    <name evidence="3" type="ORF">D3Z30_00860</name>
    <name evidence="4" type="ORF">DXC19_03795</name>
    <name evidence="2" type="ORF">G8J23_07305</name>
</gene>
<keyword evidence="1" id="KW-0472">Membrane</keyword>
<reference evidence="3 6" key="2">
    <citation type="submission" date="2018-08" db="EMBL/GenBank/DDBJ databases">
        <title>Murine metabolic-syndrome-specific gut microbial biobank.</title>
        <authorList>
            <person name="Liu C."/>
        </authorList>
    </citation>
    <scope>NUCLEOTIDE SEQUENCE [LARGE SCALE GENOMIC DNA]</scope>
    <source>
        <strain evidence="3 6">1XD21-27</strain>
    </source>
</reference>
<sequence>MNLEPDSIKLGIASFLSVIIVSIIGNRLKVHVVLQLLLTVIIMVLLLFFFWRLGYLIYYK</sequence>
<comment type="caution">
    <text evidence="4">The sequence shown here is derived from an EMBL/GenBank/DDBJ whole genome shotgun (WGS) entry which is preliminary data.</text>
</comment>
<evidence type="ECO:0000313" key="6">
    <source>
        <dbReference type="Proteomes" id="UP000481807"/>
    </source>
</evidence>
<evidence type="ECO:0000256" key="1">
    <source>
        <dbReference type="SAM" id="Phobius"/>
    </source>
</evidence>
<keyword evidence="1" id="KW-1133">Transmembrane helix</keyword>
<organism evidence="4 5">
    <name type="scientific">Staphylococcus warneri</name>
    <dbReference type="NCBI Taxonomy" id="1292"/>
    <lineage>
        <taxon>Bacteria</taxon>
        <taxon>Bacillati</taxon>
        <taxon>Bacillota</taxon>
        <taxon>Bacilli</taxon>
        <taxon>Bacillales</taxon>
        <taxon>Staphylococcaceae</taxon>
        <taxon>Staphylococcus</taxon>
    </lineage>
</organism>
<reference evidence="2 7" key="3">
    <citation type="submission" date="2020-03" db="EMBL/GenBank/DDBJ databases">
        <title>Comparative genetics of Staphylococcus warneri persistents from caprine mastitis.</title>
        <authorList>
            <person name="Franca C.A."/>
            <person name="Rosa D.S."/>
            <person name="Silva A."/>
            <person name="Rodrigues D.L.N."/>
            <person name="Santos R.G."/>
            <person name="Castillo R.E.H."/>
            <person name="Moreira M.A.S."/>
            <person name="Lima M.C."/>
            <person name="Gouveia G.V."/>
            <person name="Gouveia J.J.S."/>
            <person name="Souza R.F.S."/>
            <person name="Bertram B."/>
            <person name="Azevedo V."/>
            <person name="Costa M."/>
        </authorList>
    </citation>
    <scope>NUCLEOTIDE SEQUENCE [LARGE SCALE GENOMIC DNA]</scope>
    <source>
        <strain evidence="2 7">Cap 9.2</strain>
    </source>
</reference>
<evidence type="ECO:0000313" key="5">
    <source>
        <dbReference type="Proteomes" id="UP000261016"/>
    </source>
</evidence>